<dbReference type="AlphaFoldDB" id="A0A9K3HNA4"/>
<organism evidence="2 3">
    <name type="scientific">Helianthus annuus</name>
    <name type="common">Common sunflower</name>
    <dbReference type="NCBI Taxonomy" id="4232"/>
    <lineage>
        <taxon>Eukaryota</taxon>
        <taxon>Viridiplantae</taxon>
        <taxon>Streptophyta</taxon>
        <taxon>Embryophyta</taxon>
        <taxon>Tracheophyta</taxon>
        <taxon>Spermatophyta</taxon>
        <taxon>Magnoliopsida</taxon>
        <taxon>eudicotyledons</taxon>
        <taxon>Gunneridae</taxon>
        <taxon>Pentapetalae</taxon>
        <taxon>asterids</taxon>
        <taxon>campanulids</taxon>
        <taxon>Asterales</taxon>
        <taxon>Asteraceae</taxon>
        <taxon>Asteroideae</taxon>
        <taxon>Heliantheae alliance</taxon>
        <taxon>Heliantheae</taxon>
        <taxon>Helianthus</taxon>
    </lineage>
</organism>
<evidence type="ECO:0000313" key="3">
    <source>
        <dbReference type="Proteomes" id="UP000215914"/>
    </source>
</evidence>
<name>A0A9K3HNA4_HELAN</name>
<comment type="caution">
    <text evidence="2">The sequence shown here is derived from an EMBL/GenBank/DDBJ whole genome shotgun (WGS) entry which is preliminary data.</text>
</comment>
<dbReference type="Gramene" id="mRNA:HanXRQr2_Chr11g0482431">
    <property type="protein sequence ID" value="mRNA:HanXRQr2_Chr11g0482431"/>
    <property type="gene ID" value="HanXRQr2_Chr11g0482431"/>
</dbReference>
<sequence>MLCMIVLVRSCSCLCYCTLLYVDLVLFWCSLRYAGLIWSCFGVLYDMQFIVCLIWFCFGHVQF</sequence>
<evidence type="ECO:0000256" key="1">
    <source>
        <dbReference type="SAM" id="Phobius"/>
    </source>
</evidence>
<gene>
    <name evidence="2" type="ORF">HanXRQr2_Chr11g0482431</name>
</gene>
<reference evidence="2" key="2">
    <citation type="submission" date="2020-06" db="EMBL/GenBank/DDBJ databases">
        <title>Helianthus annuus Genome sequencing and assembly Release 2.</title>
        <authorList>
            <person name="Gouzy J."/>
            <person name="Langlade N."/>
            <person name="Munos S."/>
        </authorList>
    </citation>
    <scope>NUCLEOTIDE SEQUENCE</scope>
    <source>
        <tissue evidence="2">Leaves</tissue>
    </source>
</reference>
<feature type="transmembrane region" description="Helical" evidence="1">
    <location>
        <begin position="36"/>
        <end position="61"/>
    </location>
</feature>
<protein>
    <submittedName>
        <fullName evidence="2">Uncharacterized protein</fullName>
    </submittedName>
</protein>
<reference evidence="2" key="1">
    <citation type="journal article" date="2017" name="Nature">
        <title>The sunflower genome provides insights into oil metabolism, flowering and Asterid evolution.</title>
        <authorList>
            <person name="Badouin H."/>
            <person name="Gouzy J."/>
            <person name="Grassa C.J."/>
            <person name="Murat F."/>
            <person name="Staton S.E."/>
            <person name="Cottret L."/>
            <person name="Lelandais-Briere C."/>
            <person name="Owens G.L."/>
            <person name="Carrere S."/>
            <person name="Mayjonade B."/>
            <person name="Legrand L."/>
            <person name="Gill N."/>
            <person name="Kane N.C."/>
            <person name="Bowers J.E."/>
            <person name="Hubner S."/>
            <person name="Bellec A."/>
            <person name="Berard A."/>
            <person name="Berges H."/>
            <person name="Blanchet N."/>
            <person name="Boniface M.C."/>
            <person name="Brunel D."/>
            <person name="Catrice O."/>
            <person name="Chaidir N."/>
            <person name="Claudel C."/>
            <person name="Donnadieu C."/>
            <person name="Faraut T."/>
            <person name="Fievet G."/>
            <person name="Helmstetter N."/>
            <person name="King M."/>
            <person name="Knapp S.J."/>
            <person name="Lai Z."/>
            <person name="Le Paslier M.C."/>
            <person name="Lippi Y."/>
            <person name="Lorenzon L."/>
            <person name="Mandel J.R."/>
            <person name="Marage G."/>
            <person name="Marchand G."/>
            <person name="Marquand E."/>
            <person name="Bret-Mestries E."/>
            <person name="Morien E."/>
            <person name="Nambeesan S."/>
            <person name="Nguyen T."/>
            <person name="Pegot-Espagnet P."/>
            <person name="Pouilly N."/>
            <person name="Raftis F."/>
            <person name="Sallet E."/>
            <person name="Schiex T."/>
            <person name="Thomas J."/>
            <person name="Vandecasteele C."/>
            <person name="Vares D."/>
            <person name="Vear F."/>
            <person name="Vautrin S."/>
            <person name="Crespi M."/>
            <person name="Mangin B."/>
            <person name="Burke J.M."/>
            <person name="Salse J."/>
            <person name="Munos S."/>
            <person name="Vincourt P."/>
            <person name="Rieseberg L.H."/>
            <person name="Langlade N.B."/>
        </authorList>
    </citation>
    <scope>NUCLEOTIDE SEQUENCE</scope>
    <source>
        <tissue evidence="2">Leaves</tissue>
    </source>
</reference>
<dbReference type="Proteomes" id="UP000215914">
    <property type="component" value="Unassembled WGS sequence"/>
</dbReference>
<dbReference type="EMBL" id="MNCJ02000326">
    <property type="protein sequence ID" value="KAF5781345.1"/>
    <property type="molecule type" value="Genomic_DNA"/>
</dbReference>
<keyword evidence="3" id="KW-1185">Reference proteome</keyword>
<feature type="transmembrane region" description="Helical" evidence="1">
    <location>
        <begin position="6"/>
        <end position="29"/>
    </location>
</feature>
<proteinExistence type="predicted"/>
<evidence type="ECO:0000313" key="2">
    <source>
        <dbReference type="EMBL" id="KAF5781345.1"/>
    </source>
</evidence>
<keyword evidence="1" id="KW-1133">Transmembrane helix</keyword>
<accession>A0A9K3HNA4</accession>
<keyword evidence="1" id="KW-0812">Transmembrane</keyword>
<keyword evidence="1" id="KW-0472">Membrane</keyword>